<keyword evidence="1" id="KW-0418">Kinase</keyword>
<dbReference type="CDD" id="cd21037">
    <property type="entry name" value="MLKL_NTD"/>
    <property type="match status" value="1"/>
</dbReference>
<dbReference type="InterPro" id="IPR017441">
    <property type="entry name" value="Protein_kinase_ATP_BS"/>
</dbReference>
<sequence>MDPVTILKNVCQTALTIREIVKDVKANQQQCKRLSQRIDAINSALKAMTDKDLQRNELQKSLNNYWRCIEYCCGFVTQFRDEKSWFSKIFDKQNDKEKFQEFNRRLTECATDLNLGINLKQIFDRKLDMSDQATDLDVIKSKRDEVAKLMTQKQHEELRFMERMEQNTNQLHNSFKHTLEQCILKRSEPLKAQTIAEEEHAFLHIPYYDLVLEKRIGQGEFADVYRGKWLPHDHKVAIKVFRIQYIDATVKRGIVNEISIMQRIHYDHVLNIYGACMEPDKYALIVEYMSLGSLYDILRRQVKQFSWSDRYSIATQMVKGVNYLHNLPKPIIHRDIKSLNILITEQGKDFLVKVADFGLAKICHETSRQSSYAPLVGALPWKAPELFTIHGNHTKASDVYAMGVVLWELATGCEPYANTDVSMISVCVSQGQRMNIPSNVPSSVAELISKAWAHEPQKRPTCQELLNSIKGIVLELDINNKPTTDAACVELEIITSPHTTGQSSLVNHININIKWKQHGVTIAGENGYGNQLSQLSRPQGIYVDDDHQTIYIADFGNDRIVEWKYGAKNGQVVVGRNGKGNRSDQLHWPTDVIVEKINDSLIICDYKNRRVVRWSRQNGDNGETIISDIDCYGLTIDKNSDLYVSDYVKNEVRRWKQGEKEGTIVAGGNGKGKHLNQLHCPTHIFVDKDHSTYVSDSFNNRVMKWMKGAKEGIVVASGKDEGNSLTQLSYPWGVVVDHLGNVYVADSNNHRIMRWCEGSCEGSIVVGGNEEGEQPNQFNYPRGLSFDVQGNLYVVDYWNHRIQKFDIDSELNLYEDLGKLASHMNDYDMSIQRRQKSLVVKEQNQLTTNSNIGEAKNLMGKFIKR</sequence>
<dbReference type="SUPFAM" id="SSF56112">
    <property type="entry name" value="Protein kinase-like (PK-like)"/>
    <property type="match status" value="1"/>
</dbReference>
<reference evidence="8" key="1">
    <citation type="submission" date="2021-02" db="EMBL/GenBank/DDBJ databases">
        <authorList>
            <person name="Nowell W R."/>
        </authorList>
    </citation>
    <scope>NUCLEOTIDE SEQUENCE</scope>
</reference>
<dbReference type="InterPro" id="IPR011009">
    <property type="entry name" value="Kinase-like_dom_sf"/>
</dbReference>
<dbReference type="GO" id="GO:0007166">
    <property type="term" value="P:cell surface receptor signaling pathway"/>
    <property type="evidence" value="ECO:0007669"/>
    <property type="project" value="InterPro"/>
</dbReference>
<accession>A0A819QCX6</accession>
<feature type="binding site" evidence="6">
    <location>
        <position position="239"/>
    </location>
    <ligand>
        <name>ATP</name>
        <dbReference type="ChEBI" id="CHEBI:30616"/>
    </ligand>
</feature>
<name>A0A819QCX6_9BILA</name>
<dbReference type="InterPro" id="IPR054000">
    <property type="entry name" value="MLKL_N"/>
</dbReference>
<dbReference type="InterPro" id="IPR001245">
    <property type="entry name" value="Ser-Thr/Tyr_kinase_cat_dom"/>
</dbReference>
<dbReference type="PROSITE" id="PS00107">
    <property type="entry name" value="PROTEIN_KINASE_ATP"/>
    <property type="match status" value="1"/>
</dbReference>
<keyword evidence="1" id="KW-0723">Serine/threonine-protein kinase</keyword>
<protein>
    <recommendedName>
        <fullName evidence="7">Protein kinase domain-containing protein</fullName>
    </recommendedName>
</protein>
<dbReference type="CDD" id="cd05819">
    <property type="entry name" value="NHL"/>
    <property type="match status" value="1"/>
</dbReference>
<keyword evidence="2" id="KW-0677">Repeat</keyword>
<dbReference type="Gene3D" id="2.120.10.30">
    <property type="entry name" value="TolB, C-terminal domain"/>
    <property type="match status" value="2"/>
</dbReference>
<dbReference type="GO" id="GO:0005524">
    <property type="term" value="F:ATP binding"/>
    <property type="evidence" value="ECO:0007669"/>
    <property type="project" value="UniProtKB-UniRule"/>
</dbReference>
<keyword evidence="1" id="KW-0808">Transferase</keyword>
<dbReference type="SMART" id="SM00220">
    <property type="entry name" value="S_TKc"/>
    <property type="match status" value="1"/>
</dbReference>
<feature type="repeat" description="NHL" evidence="5">
    <location>
        <begin position="770"/>
        <end position="808"/>
    </location>
</feature>
<dbReference type="PRINTS" id="PR00109">
    <property type="entry name" value="TYRKINASE"/>
</dbReference>
<evidence type="ECO:0000256" key="3">
    <source>
        <dbReference type="ARBA" id="ARBA00022741"/>
    </source>
</evidence>
<dbReference type="Proteomes" id="UP000663868">
    <property type="component" value="Unassembled WGS sequence"/>
</dbReference>
<dbReference type="Pfam" id="PF22215">
    <property type="entry name" value="MLKL_N"/>
    <property type="match status" value="1"/>
</dbReference>
<dbReference type="Pfam" id="PF01436">
    <property type="entry name" value="NHL"/>
    <property type="match status" value="2"/>
</dbReference>
<dbReference type="EMBL" id="CAJOBB010003140">
    <property type="protein sequence ID" value="CAF4023052.1"/>
    <property type="molecule type" value="Genomic_DNA"/>
</dbReference>
<dbReference type="CDD" id="cd13999">
    <property type="entry name" value="STKc_MAP3K-like"/>
    <property type="match status" value="1"/>
</dbReference>
<evidence type="ECO:0000256" key="1">
    <source>
        <dbReference type="ARBA" id="ARBA00022527"/>
    </source>
</evidence>
<feature type="repeat" description="NHL" evidence="5">
    <location>
        <begin position="727"/>
        <end position="752"/>
    </location>
</feature>
<evidence type="ECO:0000256" key="5">
    <source>
        <dbReference type="PROSITE-ProRule" id="PRU00504"/>
    </source>
</evidence>
<evidence type="ECO:0000313" key="8">
    <source>
        <dbReference type="EMBL" id="CAF4023052.1"/>
    </source>
</evidence>
<dbReference type="InterPro" id="IPR001258">
    <property type="entry name" value="NHL_repeat"/>
</dbReference>
<dbReference type="Gene3D" id="1.10.510.10">
    <property type="entry name" value="Transferase(Phosphotransferase) domain 1"/>
    <property type="match status" value="1"/>
</dbReference>
<keyword evidence="3 6" id="KW-0547">Nucleotide-binding</keyword>
<dbReference type="InterPro" id="IPR008271">
    <property type="entry name" value="Ser/Thr_kinase_AS"/>
</dbReference>
<dbReference type="InterPro" id="IPR059179">
    <property type="entry name" value="MLKL-like_MCAfunc"/>
</dbReference>
<gene>
    <name evidence="8" type="ORF">KXQ929_LOCUS29800</name>
</gene>
<evidence type="ECO:0000256" key="6">
    <source>
        <dbReference type="PROSITE-ProRule" id="PRU10141"/>
    </source>
</evidence>
<evidence type="ECO:0000313" key="9">
    <source>
        <dbReference type="Proteomes" id="UP000663868"/>
    </source>
</evidence>
<dbReference type="Gene3D" id="1.20.930.20">
    <property type="entry name" value="Adaptor protein Cbl, N-terminal domain"/>
    <property type="match status" value="1"/>
</dbReference>
<dbReference type="InterPro" id="IPR000719">
    <property type="entry name" value="Prot_kinase_dom"/>
</dbReference>
<dbReference type="PROSITE" id="PS50011">
    <property type="entry name" value="PROTEIN_KINASE_DOM"/>
    <property type="match status" value="1"/>
</dbReference>
<dbReference type="PANTHER" id="PTHR44329">
    <property type="entry name" value="SERINE/THREONINE-PROTEIN KINASE TNNI3K-RELATED"/>
    <property type="match status" value="1"/>
</dbReference>
<proteinExistence type="predicted"/>
<dbReference type="InterPro" id="IPR036537">
    <property type="entry name" value="Adaptor_Cbl_N_dom_sf"/>
</dbReference>
<dbReference type="AlphaFoldDB" id="A0A819QCX6"/>
<dbReference type="SUPFAM" id="SSF101898">
    <property type="entry name" value="NHL repeat"/>
    <property type="match status" value="1"/>
</dbReference>
<evidence type="ECO:0000259" key="7">
    <source>
        <dbReference type="PROSITE" id="PS50011"/>
    </source>
</evidence>
<dbReference type="InterPro" id="IPR011042">
    <property type="entry name" value="6-blade_b-propeller_TolB-like"/>
</dbReference>
<evidence type="ECO:0000256" key="2">
    <source>
        <dbReference type="ARBA" id="ARBA00022737"/>
    </source>
</evidence>
<feature type="domain" description="Protein kinase" evidence="7">
    <location>
        <begin position="210"/>
        <end position="474"/>
    </location>
</feature>
<comment type="caution">
    <text evidence="8">The sequence shown here is derived from an EMBL/GenBank/DDBJ whole genome shotgun (WGS) entry which is preliminary data.</text>
</comment>
<organism evidence="8 9">
    <name type="scientific">Adineta steineri</name>
    <dbReference type="NCBI Taxonomy" id="433720"/>
    <lineage>
        <taxon>Eukaryota</taxon>
        <taxon>Metazoa</taxon>
        <taxon>Spiralia</taxon>
        <taxon>Gnathifera</taxon>
        <taxon>Rotifera</taxon>
        <taxon>Eurotatoria</taxon>
        <taxon>Bdelloidea</taxon>
        <taxon>Adinetida</taxon>
        <taxon>Adinetidae</taxon>
        <taxon>Adineta</taxon>
    </lineage>
</organism>
<dbReference type="PROSITE" id="PS51125">
    <property type="entry name" value="NHL"/>
    <property type="match status" value="2"/>
</dbReference>
<dbReference type="PROSITE" id="PS00108">
    <property type="entry name" value="PROTEIN_KINASE_ST"/>
    <property type="match status" value="1"/>
</dbReference>
<evidence type="ECO:0000256" key="4">
    <source>
        <dbReference type="ARBA" id="ARBA00022840"/>
    </source>
</evidence>
<keyword evidence="4 6" id="KW-0067">ATP-binding</keyword>
<dbReference type="GO" id="GO:0004674">
    <property type="term" value="F:protein serine/threonine kinase activity"/>
    <property type="evidence" value="ECO:0007669"/>
    <property type="project" value="UniProtKB-KW"/>
</dbReference>
<dbReference type="Pfam" id="PF07714">
    <property type="entry name" value="PK_Tyr_Ser-Thr"/>
    <property type="match status" value="1"/>
</dbReference>
<dbReference type="InterPro" id="IPR051681">
    <property type="entry name" value="Ser/Thr_Kinases-Pseudokinases"/>
</dbReference>